<proteinExistence type="predicted"/>
<dbReference type="eggNOG" id="ENOG502T32H">
    <property type="taxonomic scope" value="Eukaryota"/>
</dbReference>
<evidence type="ECO:0008006" key="4">
    <source>
        <dbReference type="Google" id="ProtNLM"/>
    </source>
</evidence>
<dbReference type="HOGENOM" id="CLU_510472_0_0_1"/>
<accession>K3WTB4</accession>
<sequence>MVSNKQICDVFFQVVGESDRRCRCGKVYQQAPRSGYTNLMTHVRKSHPGYETVVARELAAAAAGSATALSPVVAAPAPAAHNPAVSAHQIANFREVRALFVEHGEQVMPKWIGDVLAEHGLSATPKQCQQALDQLLKVYTVDRDHFERLLQDPASGLLSLDDPMTVAIVTGTGPQAAPTGARALRGRRPESTPPPPPASMIAPLSLTEEAKPSGSKELCTAKQITAMPAVRALFVKHGDKVKPAWIMKVLARKGLESTNMHCFTAKKKLLAKYTASPEAFIAEYNANPASDSEEPPSDAGVASSVLIKRSASENETPTIQRTLKMSRMSGEFATPATTSVAATPQSVVSTSFKIAQPEVCSLVCDPVAVPATQKHHIMEWKARDQSSENTFFDLYSDNRRIEILRSGLYKLQLYLEPTEDGFNSAKSADTSVKYYLTVNNAPVTSFTDKAVRRQSQPQFSSASGRRSLLAEDAARDDVPLGVFNVTEMQLEKWDMIMLKRRCDDESSNQTSNESNDQSETQTPFARLIIEPVDA</sequence>
<name>K3WTB4_GLOUD</name>
<evidence type="ECO:0000313" key="3">
    <source>
        <dbReference type="Proteomes" id="UP000019132"/>
    </source>
</evidence>
<protein>
    <recommendedName>
        <fullName evidence="4">BED-type domain-containing protein</fullName>
    </recommendedName>
</protein>
<reference evidence="3" key="1">
    <citation type="journal article" date="2010" name="Genome Biol.">
        <title>Genome sequence of the necrotrophic plant pathogen Pythium ultimum reveals original pathogenicity mechanisms and effector repertoire.</title>
        <authorList>
            <person name="Levesque C.A."/>
            <person name="Brouwer H."/>
            <person name="Cano L."/>
            <person name="Hamilton J.P."/>
            <person name="Holt C."/>
            <person name="Huitema E."/>
            <person name="Raffaele S."/>
            <person name="Robideau G.P."/>
            <person name="Thines M."/>
            <person name="Win J."/>
            <person name="Zerillo M.M."/>
            <person name="Beakes G.W."/>
            <person name="Boore J.L."/>
            <person name="Busam D."/>
            <person name="Dumas B."/>
            <person name="Ferriera S."/>
            <person name="Fuerstenberg S.I."/>
            <person name="Gachon C.M."/>
            <person name="Gaulin E."/>
            <person name="Govers F."/>
            <person name="Grenville-Briggs L."/>
            <person name="Horner N."/>
            <person name="Hostetler J."/>
            <person name="Jiang R.H."/>
            <person name="Johnson J."/>
            <person name="Krajaejun T."/>
            <person name="Lin H."/>
            <person name="Meijer H.J."/>
            <person name="Moore B."/>
            <person name="Morris P."/>
            <person name="Phuntmart V."/>
            <person name="Puiu D."/>
            <person name="Shetty J."/>
            <person name="Stajich J.E."/>
            <person name="Tripathy S."/>
            <person name="Wawra S."/>
            <person name="van West P."/>
            <person name="Whitty B.R."/>
            <person name="Coutinho P.M."/>
            <person name="Henrissat B."/>
            <person name="Martin F."/>
            <person name="Thomas P.D."/>
            <person name="Tyler B.M."/>
            <person name="De Vries R.P."/>
            <person name="Kamoun S."/>
            <person name="Yandell M."/>
            <person name="Tisserat N."/>
            <person name="Buell C.R."/>
        </authorList>
    </citation>
    <scope>NUCLEOTIDE SEQUENCE</scope>
    <source>
        <strain evidence="3">DAOM:BR144</strain>
    </source>
</reference>
<dbReference type="EnsemblProtists" id="PYU1_T008208">
    <property type="protein sequence ID" value="PYU1_T008208"/>
    <property type="gene ID" value="PYU1_G008192"/>
</dbReference>
<feature type="region of interest" description="Disordered" evidence="1">
    <location>
        <begin position="504"/>
        <end position="534"/>
    </location>
</feature>
<reference evidence="3" key="2">
    <citation type="submission" date="2010-04" db="EMBL/GenBank/DDBJ databases">
        <authorList>
            <person name="Buell R."/>
            <person name="Hamilton J."/>
            <person name="Hostetler J."/>
        </authorList>
    </citation>
    <scope>NUCLEOTIDE SEQUENCE [LARGE SCALE GENOMIC DNA]</scope>
    <source>
        <strain evidence="3">DAOM:BR144</strain>
    </source>
</reference>
<keyword evidence="3" id="KW-1185">Reference proteome</keyword>
<dbReference type="AlphaFoldDB" id="K3WTB4"/>
<dbReference type="EMBL" id="GL376619">
    <property type="status" value="NOT_ANNOTATED_CDS"/>
    <property type="molecule type" value="Genomic_DNA"/>
</dbReference>
<organism evidence="2 3">
    <name type="scientific">Globisporangium ultimum (strain ATCC 200006 / CBS 805.95 / DAOM BR144)</name>
    <name type="common">Pythium ultimum</name>
    <dbReference type="NCBI Taxonomy" id="431595"/>
    <lineage>
        <taxon>Eukaryota</taxon>
        <taxon>Sar</taxon>
        <taxon>Stramenopiles</taxon>
        <taxon>Oomycota</taxon>
        <taxon>Peronosporomycetes</taxon>
        <taxon>Pythiales</taxon>
        <taxon>Pythiaceae</taxon>
        <taxon>Globisporangium</taxon>
    </lineage>
</organism>
<evidence type="ECO:0000256" key="1">
    <source>
        <dbReference type="SAM" id="MobiDB-lite"/>
    </source>
</evidence>
<reference evidence="2" key="3">
    <citation type="submission" date="2015-02" db="UniProtKB">
        <authorList>
            <consortium name="EnsemblProtists"/>
        </authorList>
    </citation>
    <scope>IDENTIFICATION</scope>
    <source>
        <strain evidence="2">DAOM BR144</strain>
    </source>
</reference>
<feature type="region of interest" description="Disordered" evidence="1">
    <location>
        <begin position="171"/>
        <end position="202"/>
    </location>
</feature>
<dbReference type="VEuPathDB" id="FungiDB:PYU1_G008192"/>
<feature type="compositionally biased region" description="Polar residues" evidence="1">
    <location>
        <begin position="507"/>
        <end position="523"/>
    </location>
</feature>
<dbReference type="Proteomes" id="UP000019132">
    <property type="component" value="Unassembled WGS sequence"/>
</dbReference>
<dbReference type="InParanoid" id="K3WTB4"/>
<evidence type="ECO:0000313" key="2">
    <source>
        <dbReference type="EnsemblProtists" id="PYU1_T008208"/>
    </source>
</evidence>